<gene>
    <name evidence="7" type="ORF">CERZMDRAFT_111791</name>
</gene>
<keyword evidence="4 5" id="KW-0472">Membrane</keyword>
<evidence type="ECO:0000256" key="3">
    <source>
        <dbReference type="ARBA" id="ARBA00022989"/>
    </source>
</evidence>
<evidence type="ECO:0000256" key="2">
    <source>
        <dbReference type="ARBA" id="ARBA00022692"/>
    </source>
</evidence>
<dbReference type="GO" id="GO:0005737">
    <property type="term" value="C:cytoplasm"/>
    <property type="evidence" value="ECO:0007669"/>
    <property type="project" value="TreeGrafter"/>
</dbReference>
<accession>A0A6A6FH02</accession>
<evidence type="ECO:0000313" key="7">
    <source>
        <dbReference type="EMBL" id="KAF2212739.1"/>
    </source>
</evidence>
<dbReference type="Proteomes" id="UP000799539">
    <property type="component" value="Unassembled WGS sequence"/>
</dbReference>
<dbReference type="GO" id="GO:0016020">
    <property type="term" value="C:membrane"/>
    <property type="evidence" value="ECO:0007669"/>
    <property type="project" value="UniProtKB-SubCell"/>
</dbReference>
<feature type="transmembrane region" description="Helical" evidence="5">
    <location>
        <begin position="103"/>
        <end position="123"/>
    </location>
</feature>
<proteinExistence type="predicted"/>
<evidence type="ECO:0000256" key="1">
    <source>
        <dbReference type="ARBA" id="ARBA00004141"/>
    </source>
</evidence>
<evidence type="ECO:0000256" key="4">
    <source>
        <dbReference type="ARBA" id="ARBA00023136"/>
    </source>
</evidence>
<dbReference type="PANTHER" id="PTHR10783:SF46">
    <property type="entry name" value="PROTEIN ERD1 HOMOLOG 2"/>
    <property type="match status" value="1"/>
</dbReference>
<dbReference type="PROSITE" id="PS51380">
    <property type="entry name" value="EXS"/>
    <property type="match status" value="1"/>
</dbReference>
<keyword evidence="3 5" id="KW-1133">Transmembrane helix</keyword>
<dbReference type="AlphaFoldDB" id="A0A6A6FH02"/>
<feature type="domain" description="EXS" evidence="6">
    <location>
        <begin position="196"/>
        <end position="369"/>
    </location>
</feature>
<comment type="subcellular location">
    <subcellularLocation>
        <location evidence="1">Membrane</location>
        <topology evidence="1">Multi-pass membrane protein</topology>
    </subcellularLocation>
</comment>
<reference evidence="7" key="1">
    <citation type="journal article" date="2020" name="Stud. Mycol.">
        <title>101 Dothideomycetes genomes: a test case for predicting lifestyles and emergence of pathogens.</title>
        <authorList>
            <person name="Haridas S."/>
            <person name="Albert R."/>
            <person name="Binder M."/>
            <person name="Bloem J."/>
            <person name="Labutti K."/>
            <person name="Salamov A."/>
            <person name="Andreopoulos B."/>
            <person name="Baker S."/>
            <person name="Barry K."/>
            <person name="Bills G."/>
            <person name="Bluhm B."/>
            <person name="Cannon C."/>
            <person name="Castanera R."/>
            <person name="Culley D."/>
            <person name="Daum C."/>
            <person name="Ezra D."/>
            <person name="Gonzalez J."/>
            <person name="Henrissat B."/>
            <person name="Kuo A."/>
            <person name="Liang C."/>
            <person name="Lipzen A."/>
            <person name="Lutzoni F."/>
            <person name="Magnuson J."/>
            <person name="Mondo S."/>
            <person name="Nolan M."/>
            <person name="Ohm R."/>
            <person name="Pangilinan J."/>
            <person name="Park H.-J."/>
            <person name="Ramirez L."/>
            <person name="Alfaro M."/>
            <person name="Sun H."/>
            <person name="Tritt A."/>
            <person name="Yoshinaga Y."/>
            <person name="Zwiers L.-H."/>
            <person name="Turgeon B."/>
            <person name="Goodwin S."/>
            <person name="Spatafora J."/>
            <person name="Crous P."/>
            <person name="Grigoriev I."/>
        </authorList>
    </citation>
    <scope>NUCLEOTIDE SEQUENCE</scope>
    <source>
        <strain evidence="7">SCOH1-5</strain>
    </source>
</reference>
<sequence>MDKASPAEVPDTFSRVLPLPFRLQLELILGFWFWALNLHGFHLLNIDIYTLIHYPSRPTQDEPPLHISTYRLATLLSALWAGSIVLFWFLTLGNADLVIAYDWLPNLLFFVILAVFFLPRLAWARMLFGTNNTHGLSRLLTGVIRCAPGGIAKPKGEKFGDVLLADALTSYSKPISEILVVVCMFFKGLHTTSQPDRACGHELIVPLAIAWPFVIRLRQCVIEGQRANALKYATAFPVIILSSMSGRDPTWKVFWRLAALINSLYSFWWDVTMDWDLTLLSRHRHKSPYGLRQHRIFRQPVVYYLLVGFDLGLRFAWSWKLSLALVKLDGVEGGIFLLEILELTRRWVWVYFRVEAEWIRSNGVSGIAL</sequence>
<keyword evidence="8" id="KW-1185">Reference proteome</keyword>
<dbReference type="Pfam" id="PF03124">
    <property type="entry name" value="EXS"/>
    <property type="match status" value="1"/>
</dbReference>
<name>A0A6A6FH02_9PEZI</name>
<dbReference type="EMBL" id="ML992672">
    <property type="protein sequence ID" value="KAF2212739.1"/>
    <property type="molecule type" value="Genomic_DNA"/>
</dbReference>
<dbReference type="OrthoDB" id="2159384at2759"/>
<dbReference type="PANTHER" id="PTHR10783">
    <property type="entry name" value="XENOTROPIC AND POLYTROPIC RETROVIRUS RECEPTOR 1-RELATED"/>
    <property type="match status" value="1"/>
</dbReference>
<feature type="transmembrane region" description="Helical" evidence="5">
    <location>
        <begin position="72"/>
        <end position="91"/>
    </location>
</feature>
<evidence type="ECO:0000313" key="8">
    <source>
        <dbReference type="Proteomes" id="UP000799539"/>
    </source>
</evidence>
<evidence type="ECO:0000259" key="6">
    <source>
        <dbReference type="PROSITE" id="PS51380"/>
    </source>
</evidence>
<feature type="transmembrane region" description="Helical" evidence="5">
    <location>
        <begin position="31"/>
        <end position="52"/>
    </location>
</feature>
<dbReference type="InterPro" id="IPR004342">
    <property type="entry name" value="EXS_C"/>
</dbReference>
<evidence type="ECO:0000256" key="5">
    <source>
        <dbReference type="SAM" id="Phobius"/>
    </source>
</evidence>
<organism evidence="7 8">
    <name type="scientific">Cercospora zeae-maydis SCOH1-5</name>
    <dbReference type="NCBI Taxonomy" id="717836"/>
    <lineage>
        <taxon>Eukaryota</taxon>
        <taxon>Fungi</taxon>
        <taxon>Dikarya</taxon>
        <taxon>Ascomycota</taxon>
        <taxon>Pezizomycotina</taxon>
        <taxon>Dothideomycetes</taxon>
        <taxon>Dothideomycetidae</taxon>
        <taxon>Mycosphaerellales</taxon>
        <taxon>Mycosphaerellaceae</taxon>
        <taxon>Cercospora</taxon>
    </lineage>
</organism>
<protein>
    <recommendedName>
        <fullName evidence="6">EXS domain-containing protein</fullName>
    </recommendedName>
</protein>
<keyword evidence="2 5" id="KW-0812">Transmembrane</keyword>